<dbReference type="Proteomes" id="UP000838878">
    <property type="component" value="Chromosome 14"/>
</dbReference>
<gene>
    <name evidence="2" type="ORF">BINO364_LOCUS5938</name>
</gene>
<evidence type="ECO:0000256" key="1">
    <source>
        <dbReference type="SAM" id="MobiDB-lite"/>
    </source>
</evidence>
<name>A0A8J9YAU7_9NEOP</name>
<sequence length="137" mass="16319">MAIVVSYIQRNLVSKCNERWRNASRIKERFEIKNVNWLDDLFRVPLECRVTVNDPNTSGSSGGRPSKPYEAYSEKTKKRKNMELIQEYGLDCVLNAYAQEYQSLILYELHQKMIRKKILNTLLRTLKTLHLFERRKH</sequence>
<dbReference type="OrthoDB" id="8193306at2759"/>
<proteinExistence type="predicted"/>
<accession>A0A8J9YAU7</accession>
<keyword evidence="3" id="KW-1185">Reference proteome</keyword>
<dbReference type="EMBL" id="OV170234">
    <property type="protein sequence ID" value="CAH0719626.1"/>
    <property type="molecule type" value="Genomic_DNA"/>
</dbReference>
<protein>
    <submittedName>
        <fullName evidence="2">Uncharacterized protein</fullName>
    </submittedName>
</protein>
<feature type="region of interest" description="Disordered" evidence="1">
    <location>
        <begin position="52"/>
        <end position="76"/>
    </location>
</feature>
<dbReference type="AlphaFoldDB" id="A0A8J9YAU7"/>
<evidence type="ECO:0000313" key="2">
    <source>
        <dbReference type="EMBL" id="CAH0719626.1"/>
    </source>
</evidence>
<feature type="non-terminal residue" evidence="2">
    <location>
        <position position="137"/>
    </location>
</feature>
<reference evidence="2" key="1">
    <citation type="submission" date="2021-12" db="EMBL/GenBank/DDBJ databases">
        <authorList>
            <person name="Martin H S."/>
        </authorList>
    </citation>
    <scope>NUCLEOTIDE SEQUENCE</scope>
</reference>
<organism evidence="2 3">
    <name type="scientific">Brenthis ino</name>
    <name type="common">lesser marbled fritillary</name>
    <dbReference type="NCBI Taxonomy" id="405034"/>
    <lineage>
        <taxon>Eukaryota</taxon>
        <taxon>Metazoa</taxon>
        <taxon>Ecdysozoa</taxon>
        <taxon>Arthropoda</taxon>
        <taxon>Hexapoda</taxon>
        <taxon>Insecta</taxon>
        <taxon>Pterygota</taxon>
        <taxon>Neoptera</taxon>
        <taxon>Endopterygota</taxon>
        <taxon>Lepidoptera</taxon>
        <taxon>Glossata</taxon>
        <taxon>Ditrysia</taxon>
        <taxon>Papilionoidea</taxon>
        <taxon>Nymphalidae</taxon>
        <taxon>Heliconiinae</taxon>
        <taxon>Argynnini</taxon>
        <taxon>Brenthis</taxon>
    </lineage>
</organism>
<evidence type="ECO:0000313" key="3">
    <source>
        <dbReference type="Proteomes" id="UP000838878"/>
    </source>
</evidence>